<dbReference type="GeneID" id="4388581"/>
<reference evidence="6" key="1">
    <citation type="journal article" date="2015" name="Genome Announc.">
        <title>Draft genome sequence of the cellulolytic fungus Chaetomium globosum.</title>
        <authorList>
            <person name="Cuomo C.A."/>
            <person name="Untereiner W.A."/>
            <person name="Ma L.-J."/>
            <person name="Grabherr M."/>
            <person name="Birren B.W."/>
        </authorList>
    </citation>
    <scope>NUCLEOTIDE SEQUENCE [LARGE SCALE GENOMIC DNA]</scope>
    <source>
        <strain evidence="6">ATCC 6205 / CBS 148.51 / DSM 1962 / NBRC 6347 / NRRL 1970</strain>
    </source>
</reference>
<dbReference type="FunFam" id="3.40.50.2000:FF:000100">
    <property type="entry name" value="Glycosyltransferase family 1 protein"/>
    <property type="match status" value="1"/>
</dbReference>
<dbReference type="OMA" id="YTNFMSY"/>
<evidence type="ECO:0000256" key="2">
    <source>
        <dbReference type="SAM" id="MobiDB-lite"/>
    </source>
</evidence>
<dbReference type="GO" id="GO:0016906">
    <property type="term" value="F:sterol 3-beta-glucosyltransferase activity"/>
    <property type="evidence" value="ECO:0007669"/>
    <property type="project" value="UniProtKB-ARBA"/>
</dbReference>
<dbReference type="CDD" id="cd03784">
    <property type="entry name" value="GT1_Gtf-like"/>
    <property type="match status" value="1"/>
</dbReference>
<feature type="compositionally biased region" description="Low complexity" evidence="2">
    <location>
        <begin position="260"/>
        <end position="274"/>
    </location>
</feature>
<feature type="domain" description="Glycosyltransferase family 28 N-terminal" evidence="3">
    <location>
        <begin position="285"/>
        <end position="447"/>
    </location>
</feature>
<feature type="compositionally biased region" description="Basic and acidic residues" evidence="2">
    <location>
        <begin position="864"/>
        <end position="876"/>
    </location>
</feature>
<feature type="compositionally biased region" description="Acidic residues" evidence="2">
    <location>
        <begin position="138"/>
        <end position="150"/>
    </location>
</feature>
<dbReference type="AlphaFoldDB" id="Q2H957"/>
<dbReference type="VEuPathDB" id="FungiDB:CHGG_03247"/>
<dbReference type="HOGENOM" id="CLU_000537_2_2_1"/>
<dbReference type="SUPFAM" id="SSF53756">
    <property type="entry name" value="UDP-Glycosyltransferase/glycogen phosphorylase"/>
    <property type="match status" value="1"/>
</dbReference>
<sequence length="1229" mass="133593">MSALTPSLPEEGSSPVRVETITHDDGRQVAVLRDQRGNVIYPSYVPPETQPPGATPSAPLPAHPPQETEAGPSHQQEIAPQDASDEVALDVHGPRPPQVRRGMSGAVRRGGAEVDGVDRAATAVREGESVSSSSSSSESDDDEDDDDGEEESQRGSSKQERQRKPHQKKDDEDSRFRRFHFSNEHYRTHGKVSKRDGRLAISLSDMSNTGYLAKALGTAARKMAPLAKLTEEAGKEGKGEGKEGKQGKEGKKTTKPPAPGAAAKPPTTTTTTPPTAHPRPPRLNIVIMVIGSRGDAQPFLQIARLLHTQHGHRVRIATHPAFRTFVADDCPGVEFFSVGGDPAELMSFMVKNPGMIPTLETVRAGDVGRRRASMASMFRGFWRACINATDEEVDVGNVRMMGERDPFVADAIIANPPSFAHIHCAEALGIPVHLMFTFPYTPTQAFPHPLASIKRSNVDPGYTNWISYPLVEMMVWQGLGDLVNEFRVGTLGLDPVSTLWAPGTAYRLHVPFTYLWSPGLIPKPPDWGDEVDVAGFVFLDLASSFDPPKELAKFLEDGDEPPVYIGFGSIVVDDADRFTNMIFEAVKKAGVRALVSKGWGGLGADSLDVPDGVFMLDNTPHDWLFPRVRACVIHGGAGTTAIALKCGKPTMMVPFFGDQHFWGSMVASAGAGPEPVPYKHLTADKLAEGIKYCLTDDARKAAERIAKDIAEEGDGAENACRAFHRGLVLHGTRSMRCSILPDRVAVWRMKGTGLRLSAVAAEMLVEKGLLSWKKLHLLRHNEWNDFEGPGEPLTGAAGSLMTSVGNVFGGVGKVPYRIGKGAKKRKEKKKQKKEQREGKDTKSGDNKQNSEERQQNPGDSEPDDSQHSDHNEDVPHIKTTTTHVMSRQRTASTTGTGPVEDAARQVGRGAVKSASALARTPVDLIQSLAQGFHNAPRLYGDDTVRRPTRVTGIKSGLRAARREFGYGIYDGWTGVVRLPVRGARDDGLRGFVPGLGMGLTGFVLKNIAAIIGPVGYTLKGVVKQAERRRQPIKYIRRARVVQGQRERGLLSEDERRKKAEEVVAGWRLMRELWEVMKRAERKGEKGLRGRFSGNARRLRKNPEWETVFENVDAAQRAMDGLKRGDGLDSVLGKKTAAAIDSDAAPPKEVNDNNDNDLDNGSSTLADKDAPSSPHDSGHGIPVEEVSAKPAPDDEGTENENPFAATTPAIAENKAENRQTMAAMEIQAST</sequence>
<dbReference type="Gene3D" id="3.40.50.2000">
    <property type="entry name" value="Glycogen Phosphorylase B"/>
    <property type="match status" value="2"/>
</dbReference>
<keyword evidence="1" id="KW-0808">Transferase</keyword>
<evidence type="ECO:0000256" key="1">
    <source>
        <dbReference type="ARBA" id="ARBA00022679"/>
    </source>
</evidence>
<feature type="compositionally biased region" description="Basic and acidic residues" evidence="2">
    <location>
        <begin position="151"/>
        <end position="195"/>
    </location>
</feature>
<dbReference type="InterPro" id="IPR010610">
    <property type="entry name" value="EryCIII-like_C"/>
</dbReference>
<dbReference type="GO" id="GO:0005975">
    <property type="term" value="P:carbohydrate metabolic process"/>
    <property type="evidence" value="ECO:0007669"/>
    <property type="project" value="InterPro"/>
</dbReference>
<dbReference type="FunFam" id="3.40.50.2000:FF:000009">
    <property type="entry name" value="Sterol 3-beta-glucosyltransferase UGT80A2"/>
    <property type="match status" value="1"/>
</dbReference>
<dbReference type="InParanoid" id="Q2H957"/>
<dbReference type="InterPro" id="IPR050426">
    <property type="entry name" value="Glycosyltransferase_28"/>
</dbReference>
<feature type="region of interest" description="Disordered" evidence="2">
    <location>
        <begin position="231"/>
        <end position="281"/>
    </location>
</feature>
<feature type="compositionally biased region" description="Basic and acidic residues" evidence="2">
    <location>
        <begin position="834"/>
        <end position="854"/>
    </location>
</feature>
<dbReference type="EMBL" id="CH408030">
    <property type="protein sequence ID" value="EAQ91312.1"/>
    <property type="molecule type" value="Genomic_DNA"/>
</dbReference>
<keyword evidence="6" id="KW-1185">Reference proteome</keyword>
<dbReference type="Pfam" id="PF03033">
    <property type="entry name" value="Glyco_transf_28"/>
    <property type="match status" value="1"/>
</dbReference>
<dbReference type="InterPro" id="IPR002213">
    <property type="entry name" value="UDP_glucos_trans"/>
</dbReference>
<organism evidence="5 6">
    <name type="scientific">Chaetomium globosum (strain ATCC 6205 / CBS 148.51 / DSM 1962 / NBRC 6347 / NRRL 1970)</name>
    <name type="common">Soil fungus</name>
    <dbReference type="NCBI Taxonomy" id="306901"/>
    <lineage>
        <taxon>Eukaryota</taxon>
        <taxon>Fungi</taxon>
        <taxon>Dikarya</taxon>
        <taxon>Ascomycota</taxon>
        <taxon>Pezizomycotina</taxon>
        <taxon>Sordariomycetes</taxon>
        <taxon>Sordariomycetidae</taxon>
        <taxon>Sordariales</taxon>
        <taxon>Chaetomiaceae</taxon>
        <taxon>Chaetomium</taxon>
    </lineage>
</organism>
<feature type="compositionally biased region" description="Polar residues" evidence="2">
    <location>
        <begin position="878"/>
        <end position="896"/>
    </location>
</feature>
<feature type="region of interest" description="Disordered" evidence="2">
    <location>
        <begin position="819"/>
        <end position="907"/>
    </location>
</feature>
<dbReference type="Proteomes" id="UP000001056">
    <property type="component" value="Unassembled WGS sequence"/>
</dbReference>
<feature type="compositionally biased region" description="Basic residues" evidence="2">
    <location>
        <begin position="820"/>
        <end position="833"/>
    </location>
</feature>
<evidence type="ECO:0000259" key="4">
    <source>
        <dbReference type="Pfam" id="PF06722"/>
    </source>
</evidence>
<feature type="region of interest" description="Disordered" evidence="2">
    <location>
        <begin position="1138"/>
        <end position="1216"/>
    </location>
</feature>
<dbReference type="RefSeq" id="XP_001229763.1">
    <property type="nucleotide sequence ID" value="XM_001229762.1"/>
</dbReference>
<gene>
    <name evidence="5" type="ORF">CHGG_03247</name>
</gene>
<feature type="compositionally biased region" description="Basic and acidic residues" evidence="2">
    <location>
        <begin position="231"/>
        <end position="252"/>
    </location>
</feature>
<dbReference type="PANTHER" id="PTHR48050:SF5">
    <property type="entry name" value="UDP-GLUCOSE,STEROL TRANSFERASE"/>
    <property type="match status" value="1"/>
</dbReference>
<dbReference type="PANTHER" id="PTHR48050">
    <property type="entry name" value="STEROL 3-BETA-GLUCOSYLTRANSFERASE"/>
    <property type="match status" value="1"/>
</dbReference>
<name>Q2H957_CHAGB</name>
<proteinExistence type="predicted"/>
<evidence type="ECO:0000259" key="3">
    <source>
        <dbReference type="Pfam" id="PF03033"/>
    </source>
</evidence>
<protein>
    <submittedName>
        <fullName evidence="5">Uncharacterized protein</fullName>
    </submittedName>
</protein>
<dbReference type="OrthoDB" id="5835829at2759"/>
<feature type="region of interest" description="Disordered" evidence="2">
    <location>
        <begin position="1"/>
        <end position="195"/>
    </location>
</feature>
<evidence type="ECO:0000313" key="6">
    <source>
        <dbReference type="Proteomes" id="UP000001056"/>
    </source>
</evidence>
<feature type="compositionally biased region" description="Pro residues" evidence="2">
    <location>
        <begin position="44"/>
        <end position="64"/>
    </location>
</feature>
<dbReference type="eggNOG" id="KOG1192">
    <property type="taxonomic scope" value="Eukaryota"/>
</dbReference>
<dbReference type="InterPro" id="IPR004276">
    <property type="entry name" value="GlycoTrans_28_N"/>
</dbReference>
<accession>Q2H957</accession>
<feature type="domain" description="Erythromycin biosynthesis protein CIII-like C-terminal" evidence="4">
    <location>
        <begin position="607"/>
        <end position="713"/>
    </location>
</feature>
<dbReference type="Pfam" id="PF06722">
    <property type="entry name" value="EryCIII-like_C"/>
    <property type="match status" value="1"/>
</dbReference>
<evidence type="ECO:0000313" key="5">
    <source>
        <dbReference type="EMBL" id="EAQ91312.1"/>
    </source>
</evidence>